<dbReference type="Proteomes" id="UP000509667">
    <property type="component" value="Chromosome"/>
</dbReference>
<dbReference type="GeneID" id="56077509"/>
<dbReference type="RefSeq" id="WP_179910911.1">
    <property type="nucleotide sequence ID" value="NZ_CP058910.1"/>
</dbReference>
<keyword evidence="3" id="KW-1185">Reference proteome</keyword>
<proteinExistence type="predicted"/>
<evidence type="ECO:0000259" key="1">
    <source>
        <dbReference type="Pfam" id="PF13439"/>
    </source>
</evidence>
<keyword evidence="2" id="KW-0808">Transferase</keyword>
<dbReference type="OrthoDB" id="131038at2157"/>
<dbReference type="KEGG" id="hrr:HZS55_06560"/>
<dbReference type="InterPro" id="IPR028098">
    <property type="entry name" value="Glyco_trans_4-like_N"/>
</dbReference>
<gene>
    <name evidence="2" type="ORF">HZS55_06560</name>
</gene>
<dbReference type="Pfam" id="PF13439">
    <property type="entry name" value="Glyco_transf_4"/>
    <property type="match status" value="1"/>
</dbReference>
<dbReference type="GO" id="GO:0016757">
    <property type="term" value="F:glycosyltransferase activity"/>
    <property type="evidence" value="ECO:0007669"/>
    <property type="project" value="TreeGrafter"/>
</dbReference>
<dbReference type="PANTHER" id="PTHR12526">
    <property type="entry name" value="GLYCOSYLTRANSFERASE"/>
    <property type="match status" value="1"/>
</dbReference>
<name>A0A7D5NZP3_9EURY</name>
<feature type="domain" description="Glycosyltransferase subfamily 4-like N-terminal" evidence="1">
    <location>
        <begin position="18"/>
        <end position="192"/>
    </location>
</feature>
<dbReference type="Pfam" id="PF13692">
    <property type="entry name" value="Glyco_trans_1_4"/>
    <property type="match status" value="1"/>
</dbReference>
<dbReference type="Gene3D" id="3.40.50.2000">
    <property type="entry name" value="Glycogen Phosphorylase B"/>
    <property type="match status" value="2"/>
</dbReference>
<dbReference type="CDD" id="cd03801">
    <property type="entry name" value="GT4_PimA-like"/>
    <property type="match status" value="1"/>
</dbReference>
<evidence type="ECO:0000313" key="3">
    <source>
        <dbReference type="Proteomes" id="UP000509667"/>
    </source>
</evidence>
<evidence type="ECO:0000313" key="2">
    <source>
        <dbReference type="EMBL" id="QLH76977.1"/>
    </source>
</evidence>
<dbReference type="SUPFAM" id="SSF53756">
    <property type="entry name" value="UDP-Glycosyltransferase/glycogen phosphorylase"/>
    <property type="match status" value="1"/>
</dbReference>
<protein>
    <submittedName>
        <fullName evidence="2">Glycosyltransferase family 4 protein</fullName>
    </submittedName>
</protein>
<organism evidence="2 3">
    <name type="scientific">Halosimplex rubrum</name>
    <dbReference type="NCBI Taxonomy" id="869889"/>
    <lineage>
        <taxon>Archaea</taxon>
        <taxon>Methanobacteriati</taxon>
        <taxon>Methanobacteriota</taxon>
        <taxon>Stenosarchaea group</taxon>
        <taxon>Halobacteria</taxon>
        <taxon>Halobacteriales</taxon>
        <taxon>Haloarculaceae</taxon>
        <taxon>Halosimplex</taxon>
    </lineage>
</organism>
<accession>A0A7D5NZP3</accession>
<reference evidence="2 3" key="1">
    <citation type="submission" date="2020-07" db="EMBL/GenBank/DDBJ databases">
        <title>Halosimplex pelagicum sp. nov. and Halosimplex rubrum sp. nov., isolated from salted brown alga Laminaria, and emended description of the genus Halosimplex.</title>
        <authorList>
            <person name="Cui H."/>
        </authorList>
    </citation>
    <scope>NUCLEOTIDE SEQUENCE [LARGE SCALE GENOMIC DNA]</scope>
    <source>
        <strain evidence="2 3">R27</strain>
    </source>
</reference>
<dbReference type="AlphaFoldDB" id="A0A7D5NZP3"/>
<sequence length="396" mass="42466">MHVLAATNNLYPDPSATGSGRYNYEVGRRLAERGHTVSVITRQRGGSPARERVAGMDVYRYGASIARLPATMRTIEGLVESVRAREPVDLVSFHGALSSFGVDRATPEAVPRTYTVHGLWGVEYRDRLVDPSPWAAPYHWLNRTLRHRVEGRVLRRSDAAVVLSEFQRGRVRDHHPNAPPVRVVPGGVDVERFAPLDGPAPETVGDEAISFLTVRRLTPRMGLETLLDAFARVVDDGLDAHLYVGGDGPLREDLAARAERLGVASAVTFLGYVPEDDLPGLYAGADAFVLPTLELEGFGLATLEALASGTPVVGTTAGATPEILGPLADRPGIPAPLLVPPGETGALAEGLTAWAGLTPAERATAGEVCRSYVLESDYTWESVTDRLAALFADVRG</sequence>
<dbReference type="EMBL" id="CP058910">
    <property type="protein sequence ID" value="QLH76977.1"/>
    <property type="molecule type" value="Genomic_DNA"/>
</dbReference>
<dbReference type="PANTHER" id="PTHR12526:SF636">
    <property type="entry name" value="BLL3647 PROTEIN"/>
    <property type="match status" value="1"/>
</dbReference>